<dbReference type="InterPro" id="IPR024079">
    <property type="entry name" value="MetalloPept_cat_dom_sf"/>
</dbReference>
<organism evidence="3 4">
    <name type="scientific">Steinernema carpocapsae</name>
    <name type="common">Entomopathogenic nematode</name>
    <dbReference type="NCBI Taxonomy" id="34508"/>
    <lineage>
        <taxon>Eukaryota</taxon>
        <taxon>Metazoa</taxon>
        <taxon>Ecdysozoa</taxon>
        <taxon>Nematoda</taxon>
        <taxon>Chromadorea</taxon>
        <taxon>Rhabditida</taxon>
        <taxon>Tylenchina</taxon>
        <taxon>Panagrolaimomorpha</taxon>
        <taxon>Strongyloidoidea</taxon>
        <taxon>Steinernematidae</taxon>
        <taxon>Steinernema</taxon>
    </lineage>
</organism>
<reference evidence="3 4" key="1">
    <citation type="journal article" date="2015" name="Genome Biol.">
        <title>Comparative genomics of Steinernema reveals deeply conserved gene regulatory networks.</title>
        <authorList>
            <person name="Dillman A.R."/>
            <person name="Macchietto M."/>
            <person name="Porter C.F."/>
            <person name="Rogers A."/>
            <person name="Williams B."/>
            <person name="Antoshechkin I."/>
            <person name="Lee M.M."/>
            <person name="Goodwin Z."/>
            <person name="Lu X."/>
            <person name="Lewis E.E."/>
            <person name="Goodrich-Blair H."/>
            <person name="Stock S.P."/>
            <person name="Adams B.J."/>
            <person name="Sternberg P.W."/>
            <person name="Mortazavi A."/>
        </authorList>
    </citation>
    <scope>NUCLEOTIDE SEQUENCE [LARGE SCALE GENOMIC DNA]</scope>
    <source>
        <strain evidence="3 4">ALL</strain>
    </source>
</reference>
<keyword evidence="1" id="KW-0812">Transmembrane</keyword>
<evidence type="ECO:0000259" key="2">
    <source>
        <dbReference type="Pfam" id="PF01431"/>
    </source>
</evidence>
<dbReference type="PROSITE" id="PS51885">
    <property type="entry name" value="NEPRILYSIN"/>
    <property type="match status" value="1"/>
</dbReference>
<reference evidence="3 4" key="2">
    <citation type="journal article" date="2019" name="G3 (Bethesda)">
        <title>Hybrid Assembly of the Genome of the Entomopathogenic Nematode Steinernema carpocapsae Identifies the X-Chromosome.</title>
        <authorList>
            <person name="Serra L."/>
            <person name="Macchietto M."/>
            <person name="Macias-Munoz A."/>
            <person name="McGill C.J."/>
            <person name="Rodriguez I.M."/>
            <person name="Rodriguez B."/>
            <person name="Murad R."/>
            <person name="Mortazavi A."/>
        </authorList>
    </citation>
    <scope>NUCLEOTIDE SEQUENCE [LARGE SCALE GENOMIC DNA]</scope>
    <source>
        <strain evidence="3 4">ALL</strain>
    </source>
</reference>
<gene>
    <name evidence="3" type="ORF">L596_019821</name>
</gene>
<dbReference type="InterPro" id="IPR018497">
    <property type="entry name" value="Peptidase_M13_C"/>
</dbReference>
<evidence type="ECO:0000256" key="1">
    <source>
        <dbReference type="SAM" id="Phobius"/>
    </source>
</evidence>
<keyword evidence="4" id="KW-1185">Reference proteome</keyword>
<accession>A0A4U5MRX0</accession>
<dbReference type="STRING" id="34508.A0A4U5MRX0"/>
<dbReference type="InterPro" id="IPR000718">
    <property type="entry name" value="Peptidase_M13"/>
</dbReference>
<dbReference type="Gene3D" id="3.40.390.10">
    <property type="entry name" value="Collagenase (Catalytic Domain)"/>
    <property type="match status" value="1"/>
</dbReference>
<sequence>MLRSRILVTSLVFHCFSPLFPYFQLLILLILLTNTSAFILSHDLNFNIEPCEDFHLHVCGNANKENFVQTLKTTLEQRLSDEALEIIKHLQDPILDKILEIVKNGGHRKLKNCFAADLPSLGYSLAHGKIKEFAVECNTKFSCYFIQRCKAGLNLNVAYVPFSDGRRDDTSEKLSEVKDARVKQAVTEFLRYVDKNKTYSDPLIMYPSGLTIPSQFNVINMSTGFEEVNVKTGEYKLDIHENLFKSDAFSPYFNLVYSKVLIEKEAYLPKERKEELTRLYMDVKEAIKAKISSSVIVSNTSRSALHRHLDNLSLHMGIPNGFLNQANVDRHIKRYRDHLKTFRTTGLCRLEALAREIQLVRNQLILEKDHINALAGRKNFGESIHLFNAFYNGQNTVRIRQYSMANIWFLFFLPSFIQAYKEPMSLGAKYGGIVSTMGHELFHGLGLRDQKAHLSELQTTKGYQDAKKCYGAYYASMCTVEKNPKCPDGDIKMDEGFCDVEGARIAFSLLEKALQSNPQRRALKPLEDVRDVQEKSGYTQQQWFFVMMGLRNCRLEKDTEQFENYKNDPHPRSSIRTIATIMQMPEFSKAFGCRRNQNMYHEKPCEAFPQAEEKPSFEKKTAQFRDVNRVSGDTSIIKIRAMFKEASGKGAMGLAAMVSGVWMLMMG</sequence>
<feature type="transmembrane region" description="Helical" evidence="1">
    <location>
        <begin position="7"/>
        <end position="32"/>
    </location>
</feature>
<dbReference type="SUPFAM" id="SSF55486">
    <property type="entry name" value="Metalloproteases ('zincins'), catalytic domain"/>
    <property type="match status" value="1"/>
</dbReference>
<dbReference type="GO" id="GO:0004222">
    <property type="term" value="F:metalloendopeptidase activity"/>
    <property type="evidence" value="ECO:0007669"/>
    <property type="project" value="InterPro"/>
</dbReference>
<dbReference type="Pfam" id="PF01431">
    <property type="entry name" value="Peptidase_M13"/>
    <property type="match status" value="1"/>
</dbReference>
<evidence type="ECO:0000313" key="3">
    <source>
        <dbReference type="EMBL" id="TKR72358.1"/>
    </source>
</evidence>
<dbReference type="AlphaFoldDB" id="A0A4U5MRX0"/>
<dbReference type="PANTHER" id="PTHR11733">
    <property type="entry name" value="ZINC METALLOPROTEASE FAMILY M13 NEPRILYSIN-RELATED"/>
    <property type="match status" value="1"/>
</dbReference>
<dbReference type="PANTHER" id="PTHR11733:SF133">
    <property type="entry name" value="PHOSPHATE-REGULATING NEUTRAL ENDOPEPTIDASE PHEX"/>
    <property type="match status" value="1"/>
</dbReference>
<dbReference type="EMBL" id="AZBU02000006">
    <property type="protein sequence ID" value="TKR72358.1"/>
    <property type="molecule type" value="Genomic_DNA"/>
</dbReference>
<name>A0A4U5MRX0_STECR</name>
<protein>
    <recommendedName>
        <fullName evidence="2">Peptidase M13 C-terminal domain-containing protein</fullName>
    </recommendedName>
</protein>
<comment type="caution">
    <text evidence="3">The sequence shown here is derived from an EMBL/GenBank/DDBJ whole genome shotgun (WGS) entry which is preliminary data.</text>
</comment>
<evidence type="ECO:0000313" key="4">
    <source>
        <dbReference type="Proteomes" id="UP000298663"/>
    </source>
</evidence>
<feature type="domain" description="Peptidase M13 C-terminal" evidence="2">
    <location>
        <begin position="424"/>
        <end position="606"/>
    </location>
</feature>
<dbReference type="GO" id="GO:0005886">
    <property type="term" value="C:plasma membrane"/>
    <property type="evidence" value="ECO:0007669"/>
    <property type="project" value="TreeGrafter"/>
</dbReference>
<dbReference type="GO" id="GO:0016485">
    <property type="term" value="P:protein processing"/>
    <property type="evidence" value="ECO:0007669"/>
    <property type="project" value="TreeGrafter"/>
</dbReference>
<dbReference type="OrthoDB" id="5828898at2759"/>
<dbReference type="Proteomes" id="UP000298663">
    <property type="component" value="Unassembled WGS sequence"/>
</dbReference>
<keyword evidence="1" id="KW-1133">Transmembrane helix</keyword>
<keyword evidence="1" id="KW-0472">Membrane</keyword>
<proteinExistence type="predicted"/>